<keyword evidence="3" id="KW-1185">Reference proteome</keyword>
<gene>
    <name evidence="2" type="ORF">CC86DRAFT_453357</name>
</gene>
<reference evidence="2" key="1">
    <citation type="journal article" date="2020" name="Stud. Mycol.">
        <title>101 Dothideomycetes genomes: a test case for predicting lifestyles and emergence of pathogens.</title>
        <authorList>
            <person name="Haridas S."/>
            <person name="Albert R."/>
            <person name="Binder M."/>
            <person name="Bloem J."/>
            <person name="Labutti K."/>
            <person name="Salamov A."/>
            <person name="Andreopoulos B."/>
            <person name="Baker S."/>
            <person name="Barry K."/>
            <person name="Bills G."/>
            <person name="Bluhm B."/>
            <person name="Cannon C."/>
            <person name="Castanera R."/>
            <person name="Culley D."/>
            <person name="Daum C."/>
            <person name="Ezra D."/>
            <person name="Gonzalez J."/>
            <person name="Henrissat B."/>
            <person name="Kuo A."/>
            <person name="Liang C."/>
            <person name="Lipzen A."/>
            <person name="Lutzoni F."/>
            <person name="Magnuson J."/>
            <person name="Mondo S."/>
            <person name="Nolan M."/>
            <person name="Ohm R."/>
            <person name="Pangilinan J."/>
            <person name="Park H.-J."/>
            <person name="Ramirez L."/>
            <person name="Alfaro M."/>
            <person name="Sun H."/>
            <person name="Tritt A."/>
            <person name="Yoshinaga Y."/>
            <person name="Zwiers L.-H."/>
            <person name="Turgeon B."/>
            <person name="Goodwin S."/>
            <person name="Spatafora J."/>
            <person name="Crous P."/>
            <person name="Grigoriev I."/>
        </authorList>
    </citation>
    <scope>NUCLEOTIDE SEQUENCE</scope>
    <source>
        <strain evidence="2">CBS 113818</strain>
    </source>
</reference>
<dbReference type="Proteomes" id="UP000799424">
    <property type="component" value="Unassembled WGS sequence"/>
</dbReference>
<dbReference type="OrthoDB" id="3922703at2759"/>
<feature type="signal peptide" evidence="1">
    <location>
        <begin position="1"/>
        <end position="17"/>
    </location>
</feature>
<evidence type="ECO:0008006" key="4">
    <source>
        <dbReference type="Google" id="ProtNLM"/>
    </source>
</evidence>
<sequence>MFSIATLTLLLAQYVVASPALLNPRKSTTHFEIWTIPRLDMHILSPQTNAPGNPPWSDPPPFQSSIDLDVTLPHHVLDGPHYSDPVTVNCKTEFPNGTFPGSQDRLYCDPPSSEEVLEFSLKALTREHRRPEMAFELVLTSIYGLDENGYAQAIWSGSVGVTANDPGKPTGYLKSVGGAPWDGLRCGLKGGMSKKEDLRVDVARADREECGFTGEG</sequence>
<evidence type="ECO:0000313" key="3">
    <source>
        <dbReference type="Proteomes" id="UP000799424"/>
    </source>
</evidence>
<feature type="chain" id="PRO_5025438921" description="Ubiquitin 3 binding protein But2 C-terminal domain-containing protein" evidence="1">
    <location>
        <begin position="18"/>
        <end position="216"/>
    </location>
</feature>
<protein>
    <recommendedName>
        <fullName evidence="4">Ubiquitin 3 binding protein But2 C-terminal domain-containing protein</fullName>
    </recommendedName>
</protein>
<dbReference type="EMBL" id="MU006220">
    <property type="protein sequence ID" value="KAF2829787.1"/>
    <property type="molecule type" value="Genomic_DNA"/>
</dbReference>
<name>A0A6A7AAT2_9PLEO</name>
<evidence type="ECO:0000256" key="1">
    <source>
        <dbReference type="SAM" id="SignalP"/>
    </source>
</evidence>
<dbReference type="AlphaFoldDB" id="A0A6A7AAT2"/>
<accession>A0A6A7AAT2</accession>
<organism evidence="2 3">
    <name type="scientific">Ophiobolus disseminans</name>
    <dbReference type="NCBI Taxonomy" id="1469910"/>
    <lineage>
        <taxon>Eukaryota</taxon>
        <taxon>Fungi</taxon>
        <taxon>Dikarya</taxon>
        <taxon>Ascomycota</taxon>
        <taxon>Pezizomycotina</taxon>
        <taxon>Dothideomycetes</taxon>
        <taxon>Pleosporomycetidae</taxon>
        <taxon>Pleosporales</taxon>
        <taxon>Pleosporineae</taxon>
        <taxon>Phaeosphaeriaceae</taxon>
        <taxon>Ophiobolus</taxon>
    </lineage>
</organism>
<evidence type="ECO:0000313" key="2">
    <source>
        <dbReference type="EMBL" id="KAF2829787.1"/>
    </source>
</evidence>
<keyword evidence="1" id="KW-0732">Signal</keyword>
<proteinExistence type="predicted"/>